<evidence type="ECO:0000313" key="2">
    <source>
        <dbReference type="EMBL" id="MBX39214.1"/>
    </source>
</evidence>
<protein>
    <submittedName>
        <fullName evidence="2">Uncharacterized protein</fullName>
    </submittedName>
</protein>
<keyword evidence="1" id="KW-0812">Transmembrane</keyword>
<sequence length="38" mass="4259">MLLHWVSVPVLPVLCYISILTLIESAFADNPLSNVRMC</sequence>
<dbReference type="AlphaFoldDB" id="A0A2P2N9R7"/>
<feature type="transmembrane region" description="Helical" evidence="1">
    <location>
        <begin position="6"/>
        <end position="27"/>
    </location>
</feature>
<reference evidence="2" key="1">
    <citation type="submission" date="2018-02" db="EMBL/GenBank/DDBJ databases">
        <title>Rhizophora mucronata_Transcriptome.</title>
        <authorList>
            <person name="Meera S.P."/>
            <person name="Sreeshan A."/>
            <person name="Augustine A."/>
        </authorList>
    </citation>
    <scope>NUCLEOTIDE SEQUENCE</scope>
    <source>
        <tissue evidence="2">Leaf</tissue>
    </source>
</reference>
<accession>A0A2P2N9R7</accession>
<name>A0A2P2N9R7_RHIMU</name>
<organism evidence="2">
    <name type="scientific">Rhizophora mucronata</name>
    <name type="common">Asiatic mangrove</name>
    <dbReference type="NCBI Taxonomy" id="61149"/>
    <lineage>
        <taxon>Eukaryota</taxon>
        <taxon>Viridiplantae</taxon>
        <taxon>Streptophyta</taxon>
        <taxon>Embryophyta</taxon>
        <taxon>Tracheophyta</taxon>
        <taxon>Spermatophyta</taxon>
        <taxon>Magnoliopsida</taxon>
        <taxon>eudicotyledons</taxon>
        <taxon>Gunneridae</taxon>
        <taxon>Pentapetalae</taxon>
        <taxon>rosids</taxon>
        <taxon>fabids</taxon>
        <taxon>Malpighiales</taxon>
        <taxon>Rhizophoraceae</taxon>
        <taxon>Rhizophora</taxon>
    </lineage>
</organism>
<proteinExistence type="predicted"/>
<keyword evidence="1" id="KW-1133">Transmembrane helix</keyword>
<keyword evidence="1" id="KW-0472">Membrane</keyword>
<evidence type="ECO:0000256" key="1">
    <source>
        <dbReference type="SAM" id="Phobius"/>
    </source>
</evidence>
<dbReference type="EMBL" id="GGEC01058730">
    <property type="protein sequence ID" value="MBX39214.1"/>
    <property type="molecule type" value="Transcribed_RNA"/>
</dbReference>